<evidence type="ECO:0000313" key="2">
    <source>
        <dbReference type="Proteomes" id="UP001500320"/>
    </source>
</evidence>
<evidence type="ECO:0000313" key="1">
    <source>
        <dbReference type="EMBL" id="GAA3146828.1"/>
    </source>
</evidence>
<comment type="caution">
    <text evidence="1">The sequence shown here is derived from an EMBL/GenBank/DDBJ whole genome shotgun (WGS) entry which is preliminary data.</text>
</comment>
<dbReference type="Proteomes" id="UP001500320">
    <property type="component" value="Unassembled WGS sequence"/>
</dbReference>
<name>A0ABP6NFM7_9ACTN</name>
<accession>A0ABP6NFM7</accession>
<organism evidence="1 2">
    <name type="scientific">Planomonospora alba</name>
    <dbReference type="NCBI Taxonomy" id="161354"/>
    <lineage>
        <taxon>Bacteria</taxon>
        <taxon>Bacillati</taxon>
        <taxon>Actinomycetota</taxon>
        <taxon>Actinomycetes</taxon>
        <taxon>Streptosporangiales</taxon>
        <taxon>Streptosporangiaceae</taxon>
        <taxon>Planomonospora</taxon>
    </lineage>
</organism>
<sequence>MQLLSCRRCGTSVLVKKNSLAQTSVQWNGGSGGCAEFAERRAAPAQAPAVIPTCAQLRDSIEDAVRNGLLSVPAP</sequence>
<keyword evidence="2" id="KW-1185">Reference proteome</keyword>
<evidence type="ECO:0008006" key="3">
    <source>
        <dbReference type="Google" id="ProtNLM"/>
    </source>
</evidence>
<dbReference type="PROSITE" id="PS51257">
    <property type="entry name" value="PROKAR_LIPOPROTEIN"/>
    <property type="match status" value="1"/>
</dbReference>
<gene>
    <name evidence="1" type="ORF">GCM10010466_42290</name>
</gene>
<protein>
    <recommendedName>
        <fullName evidence="3">Ferredoxin</fullName>
    </recommendedName>
</protein>
<dbReference type="EMBL" id="BAAAUT010000034">
    <property type="protein sequence ID" value="GAA3146828.1"/>
    <property type="molecule type" value="Genomic_DNA"/>
</dbReference>
<proteinExistence type="predicted"/>
<reference evidence="2" key="1">
    <citation type="journal article" date="2019" name="Int. J. Syst. Evol. Microbiol.">
        <title>The Global Catalogue of Microorganisms (GCM) 10K type strain sequencing project: providing services to taxonomists for standard genome sequencing and annotation.</title>
        <authorList>
            <consortium name="The Broad Institute Genomics Platform"/>
            <consortium name="The Broad Institute Genome Sequencing Center for Infectious Disease"/>
            <person name="Wu L."/>
            <person name="Ma J."/>
        </authorList>
    </citation>
    <scope>NUCLEOTIDE SEQUENCE [LARGE SCALE GENOMIC DNA]</scope>
    <source>
        <strain evidence="2">JCM 9373</strain>
    </source>
</reference>